<dbReference type="PANTHER" id="PTHR45916">
    <property type="entry name" value="STRUCTURAL MAINTENANCE OF CHROMOSOMES PROTEIN 5"/>
    <property type="match status" value="1"/>
</dbReference>
<evidence type="ECO:0000256" key="11">
    <source>
        <dbReference type="SAM" id="Coils"/>
    </source>
</evidence>
<sequence>MAAAREKGKALGKSVRYGESKSPFVLGSIVRIFMENFLTYTVCEVHPGPNLNVVLGANGTGKSSVVCAICLGLAGKPSFLGRADKIGLFVKQGCMKGVVEIELFNSPDNIIITREIYVVSNASVWFINRKPATLKTVEEQIAALNIQVDNLCQFLPQDKVGEFTKLSKTELLEATEKSIGSPEMYQFHCELKNFREKERELENLCREKTTSLEKMKQRVERYKQDVERYHECKRHVDLIEMLERKRPWVEYENVREQHEEVKQNRNQVKKELKCLKEMRTPWTKKIQEAEENLDNLDMKTRDNTAEIRNISQKCKEKQDALEMKDKQIEEINQAFRMKKDEETNRQKKIHQTQKIIEEWQNELDTMAVCENLQPQVDAVNTELRKLQEERANIDNDISDLRAEKNNQEREEKRIIDRLGQLNNIMHMKEENLKMRFRDTHTALMWLRNNKDKFKKNTCEPMMLEVRDHQKLRVNAVCAPAESCAEKLPSRPIEELHRYGFFSYLRELFDAPLPVMSYLCYQYRVHDVPVGTEKTRDMIERVIQETNLRQMYTAEERYIIKVSSYTKQNLSSNTCLREAQYLTSSVDMDERGQLENQRQDISNTLKSLDARLTALFDRQKLLENKDNKLRQEKKELLERGNQRRQLESKIGVKYDSLRQLEQDAIDLEKEFQLANVKIKEINKQKAELVTELMHLMRRIIPLNIVKVALALQMTRVTAERNRLQSEYKAGTVQLRAAQQRFHELDDRKHLLYERCIELMEQARFVCRLGPDQGFPEEFQVAFQTLPDTLEEIDAFLNEEKTRASCFTGLSASIVEEYNKQTQEIEQLTEYLEEKKNELNNYKQNISQVKEKWLNLLKVMIEQINGKFSRFFSSMQCVGEVDLHMENEEEYEKYGIRIRVKFHSSAELHELSPYHHSGGEKTVSTMLYLMALQELNRCPFRVVDEINQGMDPMNERRVFEMVVETACKKRTSQYFFITPKLLQNLTYHEKVTVLLVYNGTFMLETHKWNLKRIKRRHRRLTRMNE</sequence>
<feature type="coiled-coil region" evidence="11">
    <location>
        <begin position="369"/>
        <end position="417"/>
    </location>
</feature>
<dbReference type="GO" id="GO:0005524">
    <property type="term" value="F:ATP binding"/>
    <property type="evidence" value="ECO:0007669"/>
    <property type="project" value="UniProtKB-KW"/>
</dbReference>
<feature type="coiled-coil region" evidence="11">
    <location>
        <begin position="590"/>
        <end position="739"/>
    </location>
</feature>
<evidence type="ECO:0000256" key="9">
    <source>
        <dbReference type="ARBA" id="ARBA00023242"/>
    </source>
</evidence>
<evidence type="ECO:0000313" key="14">
    <source>
        <dbReference type="Proteomes" id="UP000694396"/>
    </source>
</evidence>
<evidence type="ECO:0000256" key="2">
    <source>
        <dbReference type="ARBA" id="ARBA00004286"/>
    </source>
</evidence>
<dbReference type="PANTHER" id="PTHR45916:SF1">
    <property type="entry name" value="STRUCTURAL MAINTENANCE OF CHROMOSOMES PROTEIN 5"/>
    <property type="match status" value="1"/>
</dbReference>
<feature type="coiled-coil region" evidence="11">
    <location>
        <begin position="198"/>
        <end position="334"/>
    </location>
</feature>
<dbReference type="FunFam" id="3.40.50.300:FF:001301">
    <property type="entry name" value="Structural maintenance of chromosomes 5"/>
    <property type="match status" value="1"/>
</dbReference>
<feature type="coiled-coil region" evidence="11">
    <location>
        <begin position="813"/>
        <end position="850"/>
    </location>
</feature>
<keyword evidence="6" id="KW-0547">Nucleotide-binding</keyword>
<dbReference type="Pfam" id="PF02463">
    <property type="entry name" value="SMC_N"/>
    <property type="match status" value="1"/>
</dbReference>
<dbReference type="GO" id="GO:0000724">
    <property type="term" value="P:double-strand break repair via homologous recombination"/>
    <property type="evidence" value="ECO:0007669"/>
    <property type="project" value="TreeGrafter"/>
</dbReference>
<keyword evidence="14" id="KW-1185">Reference proteome</keyword>
<comment type="subunit">
    <text evidence="10">Forms a heterodimer with smc6. Component of the SMC5-SMC6 complex which consists at least of smc5, smc6, nsmce2, nsmce1 and nsmce4a.</text>
</comment>
<feature type="domain" description="RecF/RecN/SMC N-terminal" evidence="12">
    <location>
        <begin position="29"/>
        <end position="977"/>
    </location>
</feature>
<comment type="subcellular location">
    <subcellularLocation>
        <location evidence="2">Chromosome</location>
    </subcellularLocation>
    <subcellularLocation>
        <location evidence="1">Nucleus</location>
    </subcellularLocation>
</comment>
<dbReference type="InterPro" id="IPR027417">
    <property type="entry name" value="P-loop_NTPase"/>
</dbReference>
<keyword evidence="5" id="KW-0158">Chromosome</keyword>
<evidence type="ECO:0000256" key="7">
    <source>
        <dbReference type="ARBA" id="ARBA00022840"/>
    </source>
</evidence>
<dbReference type="Gene3D" id="3.40.50.300">
    <property type="entry name" value="P-loop containing nucleotide triphosphate hydrolases"/>
    <property type="match status" value="2"/>
</dbReference>
<dbReference type="GO" id="GO:0005634">
    <property type="term" value="C:nucleus"/>
    <property type="evidence" value="ECO:0007669"/>
    <property type="project" value="UniProtKB-SubCell"/>
</dbReference>
<comment type="similarity">
    <text evidence="3">Belongs to the SMC family. SMC5 subfamily.</text>
</comment>
<name>A0A8C3RBN2_9PASS</name>
<dbReference type="GO" id="GO:0030915">
    <property type="term" value="C:Smc5-Smc6 complex"/>
    <property type="evidence" value="ECO:0007669"/>
    <property type="project" value="TreeGrafter"/>
</dbReference>
<evidence type="ECO:0000256" key="4">
    <source>
        <dbReference type="ARBA" id="ARBA00018687"/>
    </source>
</evidence>
<organism evidence="13 14">
    <name type="scientific">Cyanoderma ruficeps</name>
    <name type="common">rufous-capped babbler</name>
    <dbReference type="NCBI Taxonomy" id="181631"/>
    <lineage>
        <taxon>Eukaryota</taxon>
        <taxon>Metazoa</taxon>
        <taxon>Chordata</taxon>
        <taxon>Craniata</taxon>
        <taxon>Vertebrata</taxon>
        <taxon>Euteleostomi</taxon>
        <taxon>Archelosauria</taxon>
        <taxon>Archosauria</taxon>
        <taxon>Dinosauria</taxon>
        <taxon>Saurischia</taxon>
        <taxon>Theropoda</taxon>
        <taxon>Coelurosauria</taxon>
        <taxon>Aves</taxon>
        <taxon>Neognathae</taxon>
        <taxon>Neoaves</taxon>
        <taxon>Telluraves</taxon>
        <taxon>Australaves</taxon>
        <taxon>Passeriformes</taxon>
        <taxon>Sylvioidea</taxon>
        <taxon>Timaliidae</taxon>
        <taxon>Cyanoderma</taxon>
    </lineage>
</organism>
<evidence type="ECO:0000256" key="1">
    <source>
        <dbReference type="ARBA" id="ARBA00004123"/>
    </source>
</evidence>
<keyword evidence="8 11" id="KW-0175">Coiled coil</keyword>
<keyword evidence="7" id="KW-0067">ATP-binding</keyword>
<keyword evidence="9" id="KW-0539">Nucleus</keyword>
<evidence type="ECO:0000256" key="6">
    <source>
        <dbReference type="ARBA" id="ARBA00022741"/>
    </source>
</evidence>
<reference evidence="13" key="2">
    <citation type="submission" date="2025-09" db="UniProtKB">
        <authorList>
            <consortium name="Ensembl"/>
        </authorList>
    </citation>
    <scope>IDENTIFICATION</scope>
</reference>
<dbReference type="GO" id="GO:0003697">
    <property type="term" value="F:single-stranded DNA binding"/>
    <property type="evidence" value="ECO:0007669"/>
    <property type="project" value="TreeGrafter"/>
</dbReference>
<evidence type="ECO:0000256" key="8">
    <source>
        <dbReference type="ARBA" id="ARBA00023054"/>
    </source>
</evidence>
<dbReference type="InterPro" id="IPR003395">
    <property type="entry name" value="RecF/RecN/SMC_N"/>
</dbReference>
<protein>
    <recommendedName>
        <fullName evidence="4">Structural maintenance of chromosomes protein 5</fullName>
    </recommendedName>
</protein>
<dbReference type="Ensembl" id="ENSCRFT00000019116.1">
    <property type="protein sequence ID" value="ENSCRFP00000018495.1"/>
    <property type="gene ID" value="ENSCRFG00000013974.1"/>
</dbReference>
<evidence type="ECO:0000313" key="13">
    <source>
        <dbReference type="Ensembl" id="ENSCRFP00000018495.1"/>
    </source>
</evidence>
<evidence type="ECO:0000259" key="12">
    <source>
        <dbReference type="Pfam" id="PF02463"/>
    </source>
</evidence>
<evidence type="ECO:0000256" key="10">
    <source>
        <dbReference type="ARBA" id="ARBA00063886"/>
    </source>
</evidence>
<evidence type="ECO:0000256" key="3">
    <source>
        <dbReference type="ARBA" id="ARBA00010171"/>
    </source>
</evidence>
<reference evidence="13" key="1">
    <citation type="submission" date="2025-08" db="UniProtKB">
        <authorList>
            <consortium name="Ensembl"/>
        </authorList>
    </citation>
    <scope>IDENTIFICATION</scope>
</reference>
<dbReference type="FunFam" id="3.40.50.300:FF:000793">
    <property type="entry name" value="Structural maintenance of chromosomes protein 5"/>
    <property type="match status" value="1"/>
</dbReference>
<proteinExistence type="inferred from homology"/>
<dbReference type="SUPFAM" id="SSF52540">
    <property type="entry name" value="P-loop containing nucleoside triphosphate hydrolases"/>
    <property type="match status" value="2"/>
</dbReference>
<dbReference type="Proteomes" id="UP000694396">
    <property type="component" value="Unplaced"/>
</dbReference>
<accession>A0A8C3RBN2</accession>
<dbReference type="AlphaFoldDB" id="A0A8C3RBN2"/>
<evidence type="ECO:0000256" key="5">
    <source>
        <dbReference type="ARBA" id="ARBA00022454"/>
    </source>
</evidence>